<evidence type="ECO:0000313" key="10">
    <source>
        <dbReference type="EMBL" id="WVZ19149.1"/>
    </source>
</evidence>
<name>A0AAQ3S4K7_VIGMU</name>
<keyword evidence="11" id="KW-1185">Reference proteome</keyword>
<gene>
    <name evidence="10" type="ORF">V8G54_006471</name>
</gene>
<dbReference type="GO" id="GO:0003723">
    <property type="term" value="F:RNA binding"/>
    <property type="evidence" value="ECO:0007669"/>
    <property type="project" value="UniProtKB-KW"/>
</dbReference>
<dbReference type="Proteomes" id="UP001374535">
    <property type="component" value="Chromosome 2"/>
</dbReference>
<dbReference type="GO" id="GO:0004482">
    <property type="term" value="F:mRNA 5'-cap (guanine-N7-)-methyltransferase activity"/>
    <property type="evidence" value="ECO:0007669"/>
    <property type="project" value="UniProtKB-EC"/>
</dbReference>
<dbReference type="EMBL" id="CP144699">
    <property type="protein sequence ID" value="WVZ19149.1"/>
    <property type="molecule type" value="Genomic_DNA"/>
</dbReference>
<keyword evidence="6" id="KW-0506">mRNA capping</keyword>
<keyword evidence="6" id="KW-0507">mRNA processing</keyword>
<feature type="domain" description="MRNA cap 0 methyltransferase" evidence="9">
    <location>
        <begin position="1"/>
        <end position="388"/>
    </location>
</feature>
<sequence length="508" mass="56826">MSQSTHQRLYDFAKTALINIFAHPYATVCDLYCADSGSDKWVDAQIGHYIGIDASSSGIEQMREAWESHRKSYTAQFFQVDPSVSLSLLSRFRNPFIPGFPVFLLFDFLSISPSPYNRFSRNNWNQPGVSNILGWQWRNVLVIIVMIHAELMRLRQKHSVSEYHEEFDLIINRLNISKEYVLSCFLGGLKNEENIETHLEEKINVADVVCCLQHLQLCFETEEKARKLLHNVSSLLKPGGYFLGITPDSSTIWAKYQRNVEAYHNKSSSMKPNIVPNCIRTENYMITFEVEEEKFPLFGKKYQLKFANDISAETNCLVHFPSFIRLAREAGLEYVEIQNLTEFYDDNRAQLAGMLTHYVPNLLDPRGRLLPRSYDALGLYTTFIFQKPDPEIAPPVATPLLPDAIYNHDETADRYSSSGTVARTETYRGSSKGSVNGGGGTKKDASVVTGNSKAGSSGGGNAGRGGASSRDDEIINGHVEPAIGLGKISEQKGILGPGPADLRFPEAL</sequence>
<dbReference type="Gene3D" id="3.40.50.150">
    <property type="entry name" value="Vaccinia Virus protein VP39"/>
    <property type="match status" value="1"/>
</dbReference>
<evidence type="ECO:0000259" key="9">
    <source>
        <dbReference type="PROSITE" id="PS51562"/>
    </source>
</evidence>
<dbReference type="PANTHER" id="PTHR12189">
    <property type="entry name" value="MRNA GUANINE-7- METHYLTRANSFERASE"/>
    <property type="match status" value="1"/>
</dbReference>
<dbReference type="InterPro" id="IPR039753">
    <property type="entry name" value="RG7MT1"/>
</dbReference>
<feature type="region of interest" description="Disordered" evidence="8">
    <location>
        <begin position="412"/>
        <end position="508"/>
    </location>
</feature>
<comment type="catalytic activity">
    <reaction evidence="7">
        <text>a 5'-end (5'-triphosphoguanosine)-ribonucleoside in mRNA + S-adenosyl-L-methionine = a 5'-end (N(7)-methyl 5'-triphosphoguanosine)-ribonucleoside in mRNA + S-adenosyl-L-homocysteine</text>
        <dbReference type="Rhea" id="RHEA:67008"/>
        <dbReference type="Rhea" id="RHEA-COMP:17166"/>
        <dbReference type="Rhea" id="RHEA-COMP:17167"/>
        <dbReference type="ChEBI" id="CHEBI:57856"/>
        <dbReference type="ChEBI" id="CHEBI:59789"/>
        <dbReference type="ChEBI" id="CHEBI:156461"/>
        <dbReference type="ChEBI" id="CHEBI:167617"/>
        <dbReference type="EC" id="2.1.1.56"/>
    </reaction>
</comment>
<dbReference type="GO" id="GO:0005634">
    <property type="term" value="C:nucleus"/>
    <property type="evidence" value="ECO:0007669"/>
    <property type="project" value="TreeGrafter"/>
</dbReference>
<keyword evidence="3" id="KW-0808">Transferase</keyword>
<dbReference type="InterPro" id="IPR004971">
    <property type="entry name" value="mRNA_G-N7_MeTrfase_dom"/>
</dbReference>
<accession>A0AAQ3S4K7</accession>
<evidence type="ECO:0000256" key="3">
    <source>
        <dbReference type="ARBA" id="ARBA00022679"/>
    </source>
</evidence>
<feature type="compositionally biased region" description="Polar residues" evidence="8">
    <location>
        <begin position="414"/>
        <end position="423"/>
    </location>
</feature>
<dbReference type="AlphaFoldDB" id="A0AAQ3S4K7"/>
<dbReference type="PROSITE" id="PS51562">
    <property type="entry name" value="RNA_CAP0_MT"/>
    <property type="match status" value="1"/>
</dbReference>
<evidence type="ECO:0000256" key="4">
    <source>
        <dbReference type="ARBA" id="ARBA00022691"/>
    </source>
</evidence>
<keyword evidence="5" id="KW-0694">RNA-binding</keyword>
<evidence type="ECO:0000256" key="2">
    <source>
        <dbReference type="ARBA" id="ARBA00022603"/>
    </source>
</evidence>
<dbReference type="EC" id="2.1.1.56" evidence="1"/>
<dbReference type="PANTHER" id="PTHR12189:SF3">
    <property type="entry name" value="MRNA (GUANINE-N(7))-METHYLTRANSFERASE"/>
    <property type="match status" value="1"/>
</dbReference>
<protein>
    <recommendedName>
        <fullName evidence="1">mRNA (guanine-N(7))-methyltransferase</fullName>
        <ecNumber evidence="1">2.1.1.56</ecNumber>
    </recommendedName>
</protein>
<dbReference type="SUPFAM" id="SSF53335">
    <property type="entry name" value="S-adenosyl-L-methionine-dependent methyltransferases"/>
    <property type="match status" value="1"/>
</dbReference>
<keyword evidence="2" id="KW-0489">Methyltransferase</keyword>
<evidence type="ECO:0000256" key="5">
    <source>
        <dbReference type="ARBA" id="ARBA00022884"/>
    </source>
</evidence>
<evidence type="ECO:0000256" key="7">
    <source>
        <dbReference type="ARBA" id="ARBA00044712"/>
    </source>
</evidence>
<evidence type="ECO:0000256" key="1">
    <source>
        <dbReference type="ARBA" id="ARBA00011926"/>
    </source>
</evidence>
<reference evidence="10 11" key="1">
    <citation type="journal article" date="2023" name="Life. Sci Alliance">
        <title>Evolutionary insights into 3D genome organization and epigenetic landscape of Vigna mungo.</title>
        <authorList>
            <person name="Junaid A."/>
            <person name="Singh B."/>
            <person name="Bhatia S."/>
        </authorList>
    </citation>
    <scope>NUCLEOTIDE SEQUENCE [LARGE SCALE GENOMIC DNA]</scope>
    <source>
        <strain evidence="10">Urdbean</strain>
    </source>
</reference>
<keyword evidence="4" id="KW-0949">S-adenosyl-L-methionine</keyword>
<evidence type="ECO:0000313" key="11">
    <source>
        <dbReference type="Proteomes" id="UP001374535"/>
    </source>
</evidence>
<evidence type="ECO:0000256" key="6">
    <source>
        <dbReference type="ARBA" id="ARBA00023042"/>
    </source>
</evidence>
<organism evidence="10 11">
    <name type="scientific">Vigna mungo</name>
    <name type="common">Black gram</name>
    <name type="synonym">Phaseolus mungo</name>
    <dbReference type="NCBI Taxonomy" id="3915"/>
    <lineage>
        <taxon>Eukaryota</taxon>
        <taxon>Viridiplantae</taxon>
        <taxon>Streptophyta</taxon>
        <taxon>Embryophyta</taxon>
        <taxon>Tracheophyta</taxon>
        <taxon>Spermatophyta</taxon>
        <taxon>Magnoliopsida</taxon>
        <taxon>eudicotyledons</taxon>
        <taxon>Gunneridae</taxon>
        <taxon>Pentapetalae</taxon>
        <taxon>rosids</taxon>
        <taxon>fabids</taxon>
        <taxon>Fabales</taxon>
        <taxon>Fabaceae</taxon>
        <taxon>Papilionoideae</taxon>
        <taxon>50 kb inversion clade</taxon>
        <taxon>NPAAA clade</taxon>
        <taxon>indigoferoid/millettioid clade</taxon>
        <taxon>Phaseoleae</taxon>
        <taxon>Vigna</taxon>
    </lineage>
</organism>
<dbReference type="Pfam" id="PF03291">
    <property type="entry name" value="mRNA_G-N7_MeTrfase"/>
    <property type="match status" value="1"/>
</dbReference>
<proteinExistence type="predicted"/>
<feature type="compositionally biased region" description="Gly residues" evidence="8">
    <location>
        <begin position="456"/>
        <end position="466"/>
    </location>
</feature>
<evidence type="ECO:0000256" key="8">
    <source>
        <dbReference type="SAM" id="MobiDB-lite"/>
    </source>
</evidence>
<dbReference type="InterPro" id="IPR029063">
    <property type="entry name" value="SAM-dependent_MTases_sf"/>
</dbReference>